<evidence type="ECO:0000256" key="12">
    <source>
        <dbReference type="ARBA" id="ARBA00051105"/>
    </source>
</evidence>
<name>A0A336M692_CULSO</name>
<evidence type="ECO:0000256" key="3">
    <source>
        <dbReference type="ARBA" id="ARBA00022553"/>
    </source>
</evidence>
<dbReference type="InterPro" id="IPR050134">
    <property type="entry name" value="NAD-dep_sirtuin_deacylases"/>
</dbReference>
<evidence type="ECO:0000256" key="2">
    <source>
        <dbReference type="ARBA" id="ARBA00012928"/>
    </source>
</evidence>
<dbReference type="FunFam" id="2.20.28.200:FF:000002">
    <property type="entry name" value="NAD-dependent deacetylase sirtuin-7"/>
    <property type="match status" value="1"/>
</dbReference>
<dbReference type="GO" id="GO:0005634">
    <property type="term" value="C:nucleus"/>
    <property type="evidence" value="ECO:0007669"/>
    <property type="project" value="TreeGrafter"/>
</dbReference>
<comment type="catalytic activity">
    <reaction evidence="14">
        <text>N(6)-glutaryl-L-lysyl-[protein] + NAD(+) + H2O = 2''-O-glutaryl-ADP-D-ribose + nicotinamide + L-lysyl-[protein]</text>
        <dbReference type="Rhea" id="RHEA:47664"/>
        <dbReference type="Rhea" id="RHEA-COMP:9752"/>
        <dbReference type="Rhea" id="RHEA-COMP:11875"/>
        <dbReference type="ChEBI" id="CHEBI:15377"/>
        <dbReference type="ChEBI" id="CHEBI:17154"/>
        <dbReference type="ChEBI" id="CHEBI:29969"/>
        <dbReference type="ChEBI" id="CHEBI:57540"/>
        <dbReference type="ChEBI" id="CHEBI:87828"/>
        <dbReference type="ChEBI" id="CHEBI:87829"/>
    </reaction>
    <physiologicalReaction direction="left-to-right" evidence="14">
        <dbReference type="Rhea" id="RHEA:47665"/>
    </physiologicalReaction>
</comment>
<comment type="similarity">
    <text evidence="8">Belongs to the sirtuin family. Class IV subfamily.</text>
</comment>
<reference evidence="19" key="2">
    <citation type="submission" date="2018-07" db="EMBL/GenBank/DDBJ databases">
        <authorList>
            <person name="Quirk P.G."/>
            <person name="Krulwich T.A."/>
        </authorList>
    </citation>
    <scope>NUCLEOTIDE SEQUENCE</scope>
</reference>
<evidence type="ECO:0000256" key="11">
    <source>
        <dbReference type="ARBA" id="ARBA00050237"/>
    </source>
</evidence>
<dbReference type="AlphaFoldDB" id="A0A336M692"/>
<dbReference type="CDD" id="cd01410">
    <property type="entry name" value="SIRT7"/>
    <property type="match status" value="1"/>
</dbReference>
<dbReference type="Gene3D" id="2.20.28.200">
    <property type="match status" value="1"/>
</dbReference>
<evidence type="ECO:0000256" key="14">
    <source>
        <dbReference type="ARBA" id="ARBA00052763"/>
    </source>
</evidence>
<comment type="catalytic activity">
    <reaction evidence="11">
        <text>N(6)-decanoyl-L-lysyl-[protein] + NAD(+) + H2O = 2''-O-decanoyl-ADP-D-ribose + nicotinamide + L-lysyl-[protein]</text>
        <dbReference type="Rhea" id="RHEA:70631"/>
        <dbReference type="Rhea" id="RHEA-COMP:9752"/>
        <dbReference type="Rhea" id="RHEA-COMP:17932"/>
        <dbReference type="ChEBI" id="CHEBI:15377"/>
        <dbReference type="ChEBI" id="CHEBI:17154"/>
        <dbReference type="ChEBI" id="CHEBI:29969"/>
        <dbReference type="ChEBI" id="CHEBI:57540"/>
        <dbReference type="ChEBI" id="CHEBI:143222"/>
        <dbReference type="ChEBI" id="CHEBI:189688"/>
    </reaction>
    <physiologicalReaction direction="left-to-right" evidence="11">
        <dbReference type="Rhea" id="RHEA:70632"/>
    </physiologicalReaction>
</comment>
<feature type="binding site" evidence="15">
    <location>
        <position position="240"/>
    </location>
    <ligand>
        <name>Zn(2+)</name>
        <dbReference type="ChEBI" id="CHEBI:29105"/>
    </ligand>
</feature>
<evidence type="ECO:0000256" key="16">
    <source>
        <dbReference type="SAM" id="MobiDB-lite"/>
    </source>
</evidence>
<comment type="cofactor">
    <cofactor evidence="1">
        <name>Zn(2+)</name>
        <dbReference type="ChEBI" id="CHEBI:29105"/>
    </cofactor>
</comment>
<dbReference type="SUPFAM" id="SSF52467">
    <property type="entry name" value="DHS-like NAD/FAD-binding domain"/>
    <property type="match status" value="1"/>
</dbReference>
<feature type="binding site" evidence="15">
    <location>
        <position position="210"/>
    </location>
    <ligand>
        <name>Zn(2+)</name>
        <dbReference type="ChEBI" id="CHEBI:29105"/>
    </ligand>
</feature>
<keyword evidence="5 15" id="KW-0479">Metal-binding</keyword>
<dbReference type="VEuPathDB" id="VectorBase:CSON012437"/>
<feature type="active site" description="Proton acceptor" evidence="15">
    <location>
        <position position="202"/>
    </location>
</feature>
<proteinExistence type="inferred from homology"/>
<keyword evidence="4" id="KW-0808">Transferase</keyword>
<dbReference type="InterPro" id="IPR003000">
    <property type="entry name" value="Sirtuin"/>
</dbReference>
<organism evidence="19">
    <name type="scientific">Culicoides sonorensis</name>
    <name type="common">Biting midge</name>
    <dbReference type="NCBI Taxonomy" id="179676"/>
    <lineage>
        <taxon>Eukaryota</taxon>
        <taxon>Metazoa</taxon>
        <taxon>Ecdysozoa</taxon>
        <taxon>Arthropoda</taxon>
        <taxon>Hexapoda</taxon>
        <taxon>Insecta</taxon>
        <taxon>Pterygota</taxon>
        <taxon>Neoptera</taxon>
        <taxon>Endopterygota</taxon>
        <taxon>Diptera</taxon>
        <taxon>Nematocera</taxon>
        <taxon>Chironomoidea</taxon>
        <taxon>Ceratopogonidae</taxon>
        <taxon>Ceratopogoninae</taxon>
        <taxon>Culicoides</taxon>
        <taxon>Monoculicoides</taxon>
    </lineage>
</organism>
<feature type="region of interest" description="Disordered" evidence="16">
    <location>
        <begin position="22"/>
        <end position="44"/>
    </location>
</feature>
<dbReference type="PANTHER" id="PTHR11085">
    <property type="entry name" value="NAD-DEPENDENT PROTEIN DEACYLASE SIRTUIN-5, MITOCHONDRIAL-RELATED"/>
    <property type="match status" value="1"/>
</dbReference>
<comment type="catalytic activity">
    <reaction evidence="12">
        <text>N(6)-succinyl-L-lysyl-[protein] + NAD(+) + H2O = 2''-O-succinyl-ADP-D-ribose + nicotinamide + L-lysyl-[protein]</text>
        <dbReference type="Rhea" id="RHEA:47668"/>
        <dbReference type="Rhea" id="RHEA-COMP:9752"/>
        <dbReference type="Rhea" id="RHEA-COMP:11877"/>
        <dbReference type="ChEBI" id="CHEBI:15377"/>
        <dbReference type="ChEBI" id="CHEBI:17154"/>
        <dbReference type="ChEBI" id="CHEBI:29969"/>
        <dbReference type="ChEBI" id="CHEBI:57540"/>
        <dbReference type="ChEBI" id="CHEBI:87830"/>
        <dbReference type="ChEBI" id="CHEBI:87832"/>
    </reaction>
    <physiologicalReaction direction="left-to-right" evidence="12">
        <dbReference type="Rhea" id="RHEA:47669"/>
    </physiologicalReaction>
</comment>
<dbReference type="GO" id="GO:0000785">
    <property type="term" value="C:chromatin"/>
    <property type="evidence" value="ECO:0007669"/>
    <property type="project" value="UniProtKB-ARBA"/>
</dbReference>
<dbReference type="EC" id="2.3.1.286" evidence="2"/>
<dbReference type="GO" id="GO:0097372">
    <property type="term" value="F:histone H3K18 deacetylase activity, NAD-dependent"/>
    <property type="evidence" value="ECO:0007669"/>
    <property type="project" value="TreeGrafter"/>
</dbReference>
<dbReference type="GO" id="GO:0046872">
    <property type="term" value="F:metal ion binding"/>
    <property type="evidence" value="ECO:0007669"/>
    <property type="project" value="UniProtKB-KW"/>
</dbReference>
<evidence type="ECO:0000256" key="4">
    <source>
        <dbReference type="ARBA" id="ARBA00022679"/>
    </source>
</evidence>
<evidence type="ECO:0000313" key="18">
    <source>
        <dbReference type="EMBL" id="SSX05189.1"/>
    </source>
</evidence>
<feature type="region of interest" description="Disordered" evidence="16">
    <location>
        <begin position="373"/>
        <end position="411"/>
    </location>
</feature>
<keyword evidence="6 15" id="KW-0862">Zinc</keyword>
<comment type="catalytic activity">
    <reaction evidence="13">
        <text>N(6)-propanoyl-L-lysyl-[protein] + NAD(+) + H2O = 3''-O-propanoyl-ADP-D-ribose + nicotinamide + L-lysyl-[protein]</text>
        <dbReference type="Rhea" id="RHEA:23500"/>
        <dbReference type="Rhea" id="RHEA-COMP:9752"/>
        <dbReference type="Rhea" id="RHEA-COMP:13758"/>
        <dbReference type="ChEBI" id="CHEBI:15377"/>
        <dbReference type="ChEBI" id="CHEBI:17154"/>
        <dbReference type="ChEBI" id="CHEBI:29969"/>
        <dbReference type="ChEBI" id="CHEBI:57540"/>
        <dbReference type="ChEBI" id="CHEBI:138019"/>
        <dbReference type="ChEBI" id="CHEBI:145015"/>
    </reaction>
    <physiologicalReaction direction="left-to-right" evidence="13">
        <dbReference type="Rhea" id="RHEA:23501"/>
    </physiologicalReaction>
</comment>
<dbReference type="Pfam" id="PF02146">
    <property type="entry name" value="SIR2"/>
    <property type="match status" value="1"/>
</dbReference>
<feature type="binding site" evidence="15">
    <location>
        <position position="243"/>
    </location>
    <ligand>
        <name>Zn(2+)</name>
        <dbReference type="ChEBI" id="CHEBI:29105"/>
    </ligand>
</feature>
<dbReference type="PANTHER" id="PTHR11085:SF1">
    <property type="entry name" value="NAD-DEPENDENT PROTEIN DEACETYLASE SIRTUIN-7"/>
    <property type="match status" value="1"/>
</dbReference>
<evidence type="ECO:0000256" key="10">
    <source>
        <dbReference type="ARBA" id="ARBA00043038"/>
    </source>
</evidence>
<keyword evidence="3" id="KW-0597">Phosphoprotein</keyword>
<evidence type="ECO:0000256" key="1">
    <source>
        <dbReference type="ARBA" id="ARBA00001947"/>
    </source>
</evidence>
<evidence type="ECO:0000259" key="17">
    <source>
        <dbReference type="PROSITE" id="PS50305"/>
    </source>
</evidence>
<feature type="compositionally biased region" description="Basic residues" evidence="16">
    <location>
        <begin position="1051"/>
        <end position="1065"/>
    </location>
</feature>
<dbReference type="FunFam" id="3.40.50.1220:FF:000038">
    <property type="entry name" value="NAD-dependent protein deacetylase sirtuin-6 isoform X2"/>
    <property type="match status" value="1"/>
</dbReference>
<dbReference type="EMBL" id="UFQT01000590">
    <property type="protein sequence ID" value="SSX25550.1"/>
    <property type="molecule type" value="Genomic_DNA"/>
</dbReference>
<accession>A0A336M692</accession>
<dbReference type="Gene3D" id="3.40.50.1220">
    <property type="entry name" value="TPP-binding domain"/>
    <property type="match status" value="1"/>
</dbReference>
<feature type="domain" description="Deacetylase sirtuin-type" evidence="17">
    <location>
        <begin position="97"/>
        <end position="344"/>
    </location>
</feature>
<dbReference type="GO" id="GO:0140861">
    <property type="term" value="P:DNA repair-dependent chromatin remodeling"/>
    <property type="evidence" value="ECO:0007669"/>
    <property type="project" value="UniProtKB-ARBA"/>
</dbReference>
<feature type="region of interest" description="Disordered" evidence="16">
    <location>
        <begin position="840"/>
        <end position="860"/>
    </location>
</feature>
<dbReference type="InterPro" id="IPR029035">
    <property type="entry name" value="DHS-like_NAD/FAD-binding_dom"/>
</dbReference>
<evidence type="ECO:0000313" key="19">
    <source>
        <dbReference type="EMBL" id="SSX25550.1"/>
    </source>
</evidence>
<dbReference type="GO" id="GO:0035861">
    <property type="term" value="C:site of double-strand break"/>
    <property type="evidence" value="ECO:0007669"/>
    <property type="project" value="UniProtKB-ARBA"/>
</dbReference>
<dbReference type="GO" id="GO:0070403">
    <property type="term" value="F:NAD+ binding"/>
    <property type="evidence" value="ECO:0007669"/>
    <property type="project" value="InterPro"/>
</dbReference>
<feature type="region of interest" description="Disordered" evidence="16">
    <location>
        <begin position="999"/>
        <end position="1065"/>
    </location>
</feature>
<evidence type="ECO:0000256" key="5">
    <source>
        <dbReference type="ARBA" id="ARBA00022723"/>
    </source>
</evidence>
<evidence type="ECO:0000256" key="15">
    <source>
        <dbReference type="PROSITE-ProRule" id="PRU00236"/>
    </source>
</evidence>
<dbReference type="PROSITE" id="PS50305">
    <property type="entry name" value="SIRTUIN"/>
    <property type="match status" value="1"/>
</dbReference>
<dbReference type="EMBL" id="UFQS01000590">
    <property type="protein sequence ID" value="SSX05189.1"/>
    <property type="molecule type" value="Genomic_DNA"/>
</dbReference>
<sequence>MKIRTRNNKNNKIQTSLILNYSRRRVTRTETNDGKRGKKKKVDPKEISAILRKSESQRSAEERRLLDRNSKIVKEITLRKERVASYKERAIEKEDEPDVIEQKARDMAEIIARSKHLVIYTGAGISTSAKIPDYRGSQGIWTLLQKGEEIGNHDLSLADPTYTHMAISELHRTGIAKHVVSQNCDGLHLRSGLPRFSLSEVHGNMYIEVCKHCKPNVEYWRLFDTTPCTSRYYHKTNRRCYSCGKFLIDTVVHFGERGVLKWPLNWDGATTNADKCDTILCLGTSLKVLKRYQWLWARDRPIKQRPKLLIVNLQWTPKDNQATVKINGKCDEVMQLIMKTLNIEVPEYNRMKDPIFHHSSLLCQEEAHTASQPMLKTHKEKTASTEDDSSQTSQSNKDLNVNDEENKDEVKKSIKTEEIDALKNDDAVDFQLKNGTSIKEEVQKFCFGKFYYSDSSQSQPFDLSLHKNDEKKPIIIPKEHLKVEDPNSKSKVIDLPINDRLFASICEIIPKKTEITTNNKNNTSTGGERPTMKPNELKSDIENIKAENNSMDIAHKNINEDNAVEIKIEKLDEISKIEEKTCEESEIEEISLKEETKIVIPCATNEINLMKVMPEVESEPPDCLIGEDLDTNEPDTVILDDEISDSESNEQKNKIEDDDEIESQLQPHIIDKEAITAPKVNNAPQIIPKPQPKVADTSQKVTEPLPQIAQSTFDPAAYLQQLNILIARNNLLLSPLLFSNNSQQIMFNGLTQIMLSQQLQQTNAALTVSQSQPNVIGLICPPNTSTNSNILPQIIISNNHNNSSNNGLPYVPMNSNQNNGNNGSNGVTFISAQPSTFCDIDKNNSNRSEISGAVPEKKRRSMNGQVIGSNSTNMMNSADLNRPQSLMMPQWYDVNYAYSGLHSIINPPPPNVELFEEEEDLDIPALIAARIKQTAALHEQEKNSILGTHQIECEFCYGNYEKVVCQFYKPLKPDFKVMIFRNGNPVVCECCDFSEVEEEEPENTSDTCQTQDKNDVEGNGNLGPDPESSNVNDESTEIPTKVQPGWYGKGWRVKTTNRRKRRRNT</sequence>
<protein>
    <recommendedName>
        <fullName evidence="2">protein acetyllysine N-acetyltransferase</fullName>
        <ecNumber evidence="2">2.3.1.286</ecNumber>
    </recommendedName>
    <alternativeName>
        <fullName evidence="10">Regulatory protein SIR2 homolog 7</fullName>
    </alternativeName>
    <alternativeName>
        <fullName evidence="9">SIR2-like protein 7</fullName>
    </alternativeName>
</protein>
<reference evidence="18" key="1">
    <citation type="submission" date="2018-04" db="EMBL/GenBank/DDBJ databases">
        <authorList>
            <person name="Go L.Y."/>
            <person name="Mitchell J.A."/>
        </authorList>
    </citation>
    <scope>NUCLEOTIDE SEQUENCE</scope>
    <source>
        <tissue evidence="18">Whole organism</tissue>
    </source>
</reference>
<keyword evidence="7" id="KW-0520">NAD</keyword>
<evidence type="ECO:0000256" key="7">
    <source>
        <dbReference type="ARBA" id="ARBA00023027"/>
    </source>
</evidence>
<gene>
    <name evidence="19" type="primary">CSON012437</name>
</gene>
<feature type="binding site" evidence="15">
    <location>
        <position position="213"/>
    </location>
    <ligand>
        <name>Zn(2+)</name>
        <dbReference type="ChEBI" id="CHEBI:29105"/>
    </ligand>
</feature>
<dbReference type="InterPro" id="IPR026590">
    <property type="entry name" value="Ssirtuin_cat_dom"/>
</dbReference>
<evidence type="ECO:0000256" key="9">
    <source>
        <dbReference type="ARBA" id="ARBA00041832"/>
    </source>
</evidence>
<evidence type="ECO:0000256" key="8">
    <source>
        <dbReference type="ARBA" id="ARBA00038170"/>
    </source>
</evidence>
<dbReference type="GO" id="GO:0010468">
    <property type="term" value="P:regulation of gene expression"/>
    <property type="evidence" value="ECO:0007669"/>
    <property type="project" value="UniProtKB-ARBA"/>
</dbReference>
<evidence type="ECO:0000256" key="13">
    <source>
        <dbReference type="ARBA" id="ARBA00051399"/>
    </source>
</evidence>
<evidence type="ECO:0000256" key="6">
    <source>
        <dbReference type="ARBA" id="ARBA00022833"/>
    </source>
</evidence>